<dbReference type="Proteomes" id="UP001242732">
    <property type="component" value="Chromosome"/>
</dbReference>
<evidence type="ECO:0000313" key="2">
    <source>
        <dbReference type="Proteomes" id="UP001242732"/>
    </source>
</evidence>
<proteinExistence type="predicted"/>
<gene>
    <name evidence="1" type="ORF">QRO08_12665</name>
</gene>
<dbReference type="RefSeq" id="WP_011795996.1">
    <property type="nucleotide sequence ID" value="NZ_CP023687.1"/>
</dbReference>
<protein>
    <submittedName>
        <fullName evidence="1">Uncharacterized protein</fullName>
    </submittedName>
</protein>
<name>A0ABY9AIC5_PARCI</name>
<organism evidence="1 2">
    <name type="scientific">Paracidovorax citrulli</name>
    <name type="common">Acidovorax citrulli</name>
    <dbReference type="NCBI Taxonomy" id="80869"/>
    <lineage>
        <taxon>Bacteria</taxon>
        <taxon>Pseudomonadati</taxon>
        <taxon>Pseudomonadota</taxon>
        <taxon>Betaproteobacteria</taxon>
        <taxon>Burkholderiales</taxon>
        <taxon>Comamonadaceae</taxon>
        <taxon>Paracidovorax</taxon>
    </lineage>
</organism>
<evidence type="ECO:0000313" key="1">
    <source>
        <dbReference type="EMBL" id="WIY46714.1"/>
    </source>
</evidence>
<keyword evidence="2" id="KW-1185">Reference proteome</keyword>
<dbReference type="EMBL" id="CP127363">
    <property type="protein sequence ID" value="WIY46714.1"/>
    <property type="molecule type" value="Genomic_DNA"/>
</dbReference>
<accession>A0ABY9AIC5</accession>
<reference evidence="1 2" key="1">
    <citation type="submission" date="2023-06" db="EMBL/GenBank/DDBJ databases">
        <authorList>
            <person name="Ham H."/>
            <person name="Park D.S."/>
        </authorList>
    </citation>
    <scope>NUCLEOTIDE SEQUENCE [LARGE SCALE GENOMIC DNA]</scope>
    <source>
        <strain evidence="1 2">KACC 17005</strain>
    </source>
</reference>
<sequence length="221" mass="23771">MTHLWLCRDALVALGQHLARRPRAFTVAELVEWTPSLETKTGHRACQLLQTAGMIQPAPPAAGDTRANQNPSRPAAWELTAAGREAARAAHMEATSKKRAETMAAINRRPRTDALPARLWTMLRARTTLTADEAAGVLGDAGADLRPLKKAIGKLLSAWHAVAPDLVKVGARRVGRAYQYVLVGSAGRFPPEVHTPEAAERIRAHSAAKAEAKAKAEEAHA</sequence>